<feature type="non-terminal residue" evidence="2">
    <location>
        <position position="1"/>
    </location>
</feature>
<sequence length="56" mass="6070">EHAVLELTTETAPSKVETHKPSDGGIPGQGKMTAHSWVDKKQIQLMEPGNRVSVAF</sequence>
<accession>Q8R1X5</accession>
<dbReference type="IntAct" id="Q8R1X5">
    <property type="interactions" value="1"/>
</dbReference>
<dbReference type="MGI" id="MGI:1914217">
    <property type="gene designation" value="Edem3"/>
</dbReference>
<gene>
    <name evidence="2 3" type="primary">Edem3</name>
</gene>
<name>Q8R1X5_MOUSE</name>
<dbReference type="EMBL" id="BC022925">
    <property type="protein sequence ID" value="AAH22925.1"/>
    <property type="molecule type" value="mRNA"/>
</dbReference>
<dbReference type="MINT" id="Q8R1X5"/>
<dbReference type="AGR" id="MGI:1914217"/>
<protein>
    <submittedName>
        <fullName evidence="2">Edem3 protein</fullName>
    </submittedName>
</protein>
<feature type="region of interest" description="Disordered" evidence="1">
    <location>
        <begin position="1"/>
        <end position="32"/>
    </location>
</feature>
<reference evidence="2" key="1">
    <citation type="journal article" date="2004" name="Genome Res.">
        <title>The status, quality, and expansion of the NIH full-length cDNA project: the Mammalian Gene Collection (MGC).</title>
        <authorList>
            <consortium name="The MGC Project Team"/>
            <person name="Gerhard D.S."/>
            <person name="Wagner L."/>
            <person name="Feingold E.A."/>
            <person name="Shenmen C.M."/>
            <person name="Grouse L.H."/>
            <person name="Schuler G."/>
            <person name="Klein S.L."/>
            <person name="Old S."/>
            <person name="Rasooly R."/>
            <person name="Good P."/>
            <person name="Guyer M."/>
            <person name="Peck A.M."/>
            <person name="Derge J.G."/>
            <person name="Lipman D."/>
            <person name="Collins F.S."/>
            <person name="Jang W."/>
            <person name="Sherry S."/>
            <person name="Feolo M."/>
            <person name="Misquitta L."/>
            <person name="Lee E."/>
            <person name="Rotmistrovsky K."/>
            <person name="Greenhut S.F."/>
            <person name="Schaefer C.F."/>
            <person name="Buetow K."/>
            <person name="Bonner T.I."/>
            <person name="Haussler D."/>
            <person name="Kent J."/>
            <person name="Kiekhaus M."/>
            <person name="Furey T."/>
            <person name="Brent M."/>
            <person name="Prange C."/>
            <person name="Schreiber K."/>
            <person name="Shapiro N."/>
            <person name="Bhat N.K."/>
            <person name="Hopkins R.F."/>
            <person name="Hsie F."/>
            <person name="Driscoll T."/>
            <person name="Soares M.B."/>
            <person name="Casavant T.L."/>
            <person name="Scheetz T.E."/>
            <person name="Brown-stein M.J."/>
            <person name="Usdin T.B."/>
            <person name="Toshiyuki S."/>
            <person name="Carninci P."/>
            <person name="Piao Y."/>
            <person name="Dudekula D.B."/>
            <person name="Ko M.S."/>
            <person name="Kawakami K."/>
            <person name="Suzuki Y."/>
            <person name="Sugano S."/>
            <person name="Gruber C.E."/>
            <person name="Smith M.R."/>
            <person name="Simmons B."/>
            <person name="Moore T."/>
            <person name="Waterman R."/>
            <person name="Johnson S.L."/>
            <person name="Ruan Y."/>
            <person name="Wei C.L."/>
            <person name="Mathavan S."/>
            <person name="Gunaratne P.H."/>
            <person name="Wu J."/>
            <person name="Garcia A.M."/>
            <person name="Hulyk S.W."/>
            <person name="Fuh E."/>
            <person name="Yuan Y."/>
            <person name="Sneed A."/>
            <person name="Kowis C."/>
            <person name="Hodgson A."/>
            <person name="Muzny D.M."/>
            <person name="McPherson J."/>
            <person name="Gibbs R.A."/>
            <person name="Fahey J."/>
            <person name="Helton E."/>
            <person name="Ketteman M."/>
            <person name="Madan A."/>
            <person name="Rodrigues S."/>
            <person name="Sanchez A."/>
            <person name="Whiting M."/>
            <person name="Madari A."/>
            <person name="Young A.C."/>
            <person name="Wetherby K.D."/>
            <person name="Granite S.J."/>
            <person name="Kwong P.N."/>
            <person name="Brinkley C.P."/>
            <person name="Pearson R.L."/>
            <person name="Bouffard G.G."/>
            <person name="Blakesly R.W."/>
            <person name="Green E.D."/>
            <person name="Dickson M.C."/>
            <person name="Rodriguez A.C."/>
            <person name="Grimwood J."/>
            <person name="Schmutz J."/>
            <person name="Myers R.M."/>
            <person name="Butterfield Y.S."/>
            <person name="Griffith M."/>
            <person name="Griffith O.L."/>
            <person name="Krzywinski M.I."/>
            <person name="Liao N."/>
            <person name="Morin R."/>
            <person name="Morrin R."/>
            <person name="Palmquist D."/>
            <person name="Petrescu A.S."/>
            <person name="Skalska U."/>
            <person name="Smailus D.E."/>
            <person name="Stott J.M."/>
            <person name="Schnerch A."/>
            <person name="Schein J.E."/>
            <person name="Jones S.J."/>
            <person name="Holt R.A."/>
            <person name="Baross A."/>
            <person name="Marra M.A."/>
            <person name="Clifton S."/>
            <person name="Makowski K.A."/>
            <person name="Bosak S."/>
            <person name="Malek J."/>
        </authorList>
    </citation>
    <scope>NUCLEOTIDE SEQUENCE [LARGE SCALE MRNA]</scope>
    <source>
        <strain evidence="2">Mix FVB/N</strain>
        <tissue evidence="2">Mammary tumor. WAP-TGF alpha model. 7 months old</tissue>
    </source>
</reference>
<evidence type="ECO:0000256" key="1">
    <source>
        <dbReference type="SAM" id="MobiDB-lite"/>
    </source>
</evidence>
<dbReference type="AlphaFoldDB" id="Q8R1X5"/>
<evidence type="ECO:0000313" key="2">
    <source>
        <dbReference type="EMBL" id="AAH22925.1"/>
    </source>
</evidence>
<organism evidence="2">
    <name type="scientific">Mus musculus</name>
    <name type="common">Mouse</name>
    <dbReference type="NCBI Taxonomy" id="10090"/>
    <lineage>
        <taxon>Eukaryota</taxon>
        <taxon>Metazoa</taxon>
        <taxon>Chordata</taxon>
        <taxon>Craniata</taxon>
        <taxon>Vertebrata</taxon>
        <taxon>Euteleostomi</taxon>
        <taxon>Mammalia</taxon>
        <taxon>Eutheria</taxon>
        <taxon>Euarchontoglires</taxon>
        <taxon>Glires</taxon>
        <taxon>Rodentia</taxon>
        <taxon>Myomorpha</taxon>
        <taxon>Muroidea</taxon>
        <taxon>Muridae</taxon>
        <taxon>Murinae</taxon>
        <taxon>Mus</taxon>
        <taxon>Mus</taxon>
    </lineage>
</organism>
<proteinExistence type="evidence at transcript level"/>
<evidence type="ECO:0000313" key="3">
    <source>
        <dbReference type="MGI" id="MGI:1914217"/>
    </source>
</evidence>